<name>A0A940X1J0_9GAMM</name>
<reference evidence="1" key="2">
    <citation type="submission" date="2021-03" db="EMBL/GenBank/DDBJ databases">
        <authorList>
            <person name="Cao W."/>
        </authorList>
    </citation>
    <scope>NUCLEOTIDE SEQUENCE</scope>
    <source>
        <strain evidence="1">110414</strain>
    </source>
</reference>
<evidence type="ECO:0000313" key="1">
    <source>
        <dbReference type="EMBL" id="MBP3984233.1"/>
    </source>
</evidence>
<evidence type="ECO:0008006" key="3">
    <source>
        <dbReference type="Google" id="ProtNLM"/>
    </source>
</evidence>
<dbReference type="PROSITE" id="PS51257">
    <property type="entry name" value="PROKAR_LIPOPROTEIN"/>
    <property type="match status" value="1"/>
</dbReference>
<dbReference type="Proteomes" id="UP000673447">
    <property type="component" value="Unassembled WGS sequence"/>
</dbReference>
<dbReference type="EMBL" id="JAGKTC010000001">
    <property type="protein sequence ID" value="MBP3984233.1"/>
    <property type="molecule type" value="Genomic_DNA"/>
</dbReference>
<evidence type="ECO:0000313" key="2">
    <source>
        <dbReference type="Proteomes" id="UP000673447"/>
    </source>
</evidence>
<proteinExistence type="predicted"/>
<keyword evidence="2" id="KW-1185">Reference proteome</keyword>
<dbReference type="AlphaFoldDB" id="A0A940X1J0"/>
<accession>A0A940X1J0</accession>
<reference evidence="1" key="1">
    <citation type="journal article" date="2016" name="Int. J. Syst. Evol. Microbiol.">
        <title>Pseudoxanthomonas helianthi sp. nov., isolated from roots of Jerusalem artichoke (Helianthus tuberosus).</title>
        <authorList>
            <person name="Kittiwongwattana C."/>
            <person name="Thawai C."/>
        </authorList>
    </citation>
    <scope>NUCLEOTIDE SEQUENCE</scope>
    <source>
        <strain evidence="1">110414</strain>
    </source>
</reference>
<sequence>MKFRFAIIAAAIALAACTDREAAQREAAAALAQQQEEAAADLAEKYDQELVAQRWEKARIHGAALLAQYPNTKAAAQVKQTFDDTKAKAETQREQDRLSSLWNYAEVPAAGGTQRSASIYSKEGVDVDSSGPRTVQLVFRDHPKWKRSSYLVLQAGDFRCAGGCTVKVSADGGAPKSMAATRPNTDEAIAMFIEDNKGLWRLAGKSKKIEIEFPVKAGGTRKAVFETGGVNKERMPGWN</sequence>
<gene>
    <name evidence="1" type="ORF">J5837_07310</name>
</gene>
<comment type="caution">
    <text evidence="1">The sequence shown here is derived from an EMBL/GenBank/DDBJ whole genome shotgun (WGS) entry which is preliminary data.</text>
</comment>
<dbReference type="RefSeq" id="WP_210536011.1">
    <property type="nucleotide sequence ID" value="NZ_JAGKTC010000001.1"/>
</dbReference>
<organism evidence="1 2">
    <name type="scientific">Pseudoxanthomonas helianthi</name>
    <dbReference type="NCBI Taxonomy" id="1453541"/>
    <lineage>
        <taxon>Bacteria</taxon>
        <taxon>Pseudomonadati</taxon>
        <taxon>Pseudomonadota</taxon>
        <taxon>Gammaproteobacteria</taxon>
        <taxon>Lysobacterales</taxon>
        <taxon>Lysobacteraceae</taxon>
        <taxon>Pseudoxanthomonas</taxon>
    </lineage>
</organism>
<protein>
    <recommendedName>
        <fullName evidence="3">Lipoprotein</fullName>
    </recommendedName>
</protein>